<dbReference type="Pfam" id="PF04917">
    <property type="entry name" value="Shufflon_N"/>
    <property type="match status" value="1"/>
</dbReference>
<feature type="domain" description="Bacterial shufflon protein N-terminal" evidence="1">
    <location>
        <begin position="30"/>
        <end position="239"/>
    </location>
</feature>
<sequence length="424" mass="44301">MEAILGFLAALALSTISVGSFLGWSVEGAKNVKVAVTAGQARQFNSAAEKYVKDFASVLAQSATAGAPLIITPGMLRNAGYLNQAVSDTNAFQQTWVLQVRQPVPGQLQAIVTAEGAAIEPRQLVKIASNIYERGGFVPYPRQMGDSTMDANTAVGTNGGWHVPMAGWRSPGSGHLVSLLTFGGAASSSNGYLYRVSVPGRPDLNEMQTALGMRGNDINNVGVLRGASGAFSGRVATNGLDPNDLPPGWGGGFRTWDIYAGGTIAAGNGGSTPVGMSAAGNMWANTFELNAGAQHCGWSQVQIRNNNQMFICNAKGDWVPASALVGNLTTTAQYSGYYNGWGVTPPTCGPGGSPWFSITPVTTGVEFANHNPPLSGAVYQMGWNGSQWVLQIYDVLADGNRSRINDELGLQADIRVGCSFGNGA</sequence>
<reference evidence="2" key="1">
    <citation type="submission" date="2021-06" db="EMBL/GenBank/DDBJ databases">
        <title>A collection of bacterial strains from the Burkholderia cepacia Research Laboratory and Repository.</title>
        <authorList>
            <person name="Lipuma J."/>
            <person name="Spilker T."/>
        </authorList>
    </citation>
    <scope>NUCLEOTIDE SEQUENCE</scope>
    <source>
        <strain evidence="2">AU37435</strain>
    </source>
</reference>
<dbReference type="EMBL" id="JAHPMX010000030">
    <property type="protein sequence ID" value="MBU9360520.1"/>
    <property type="molecule type" value="Genomic_DNA"/>
</dbReference>
<gene>
    <name evidence="2" type="primary">pilV</name>
    <name evidence="2" type="ORF">KTE52_29790</name>
</gene>
<name>A0AAP2HRD9_9BURK</name>
<comment type="caution">
    <text evidence="2">The sequence shown here is derived from an EMBL/GenBank/DDBJ whole genome shotgun (WGS) entry which is preliminary data.</text>
</comment>
<accession>A0AAP2HRD9</accession>
<organism evidence="2 3">
    <name type="scientific">Burkholderia multivorans</name>
    <dbReference type="NCBI Taxonomy" id="87883"/>
    <lineage>
        <taxon>Bacteria</taxon>
        <taxon>Pseudomonadati</taxon>
        <taxon>Pseudomonadota</taxon>
        <taxon>Betaproteobacteria</taxon>
        <taxon>Burkholderiales</taxon>
        <taxon>Burkholderiaceae</taxon>
        <taxon>Burkholderia</taxon>
        <taxon>Burkholderia cepacia complex</taxon>
    </lineage>
</organism>
<proteinExistence type="predicted"/>
<dbReference type="Proteomes" id="UP001196915">
    <property type="component" value="Unassembled WGS sequence"/>
</dbReference>
<evidence type="ECO:0000313" key="3">
    <source>
        <dbReference type="Proteomes" id="UP001196915"/>
    </source>
</evidence>
<dbReference type="RefSeq" id="WP_217085026.1">
    <property type="nucleotide sequence ID" value="NZ_JAHPMX010000030.1"/>
</dbReference>
<evidence type="ECO:0000259" key="1">
    <source>
        <dbReference type="Pfam" id="PF04917"/>
    </source>
</evidence>
<protein>
    <submittedName>
        <fullName evidence="2">Shufflon system plasmid conjugative transfer pilus tip adhesin PilV</fullName>
    </submittedName>
</protein>
<dbReference type="AlphaFoldDB" id="A0AAP2HRD9"/>
<dbReference type="InterPro" id="IPR007001">
    <property type="entry name" value="Shufflon_N"/>
</dbReference>
<evidence type="ECO:0000313" key="2">
    <source>
        <dbReference type="EMBL" id="MBU9360520.1"/>
    </source>
</evidence>